<comment type="cofactor">
    <cofactor evidence="13">
        <name>Mg(2+)</name>
        <dbReference type="ChEBI" id="CHEBI:18420"/>
    </cofactor>
    <text evidence="13">Binds 2 magnesium ions. Also active with manganese.</text>
</comment>
<dbReference type="GO" id="GO:1990817">
    <property type="term" value="F:poly(A) RNA polymerase activity"/>
    <property type="evidence" value="ECO:0007669"/>
    <property type="project" value="UniProtKB-UniRule"/>
</dbReference>
<evidence type="ECO:0000256" key="9">
    <source>
        <dbReference type="ARBA" id="ARBA00022842"/>
    </source>
</evidence>
<feature type="binding site" evidence="12">
    <location>
        <position position="237"/>
    </location>
    <ligand>
        <name>ATP</name>
        <dbReference type="ChEBI" id="CHEBI:30616"/>
    </ligand>
</feature>
<comment type="similarity">
    <text evidence="3 11">Belongs to the poly(A) polymerase family.</text>
</comment>
<feature type="domain" description="Poly(A) polymerase central" evidence="16">
    <location>
        <begin position="219"/>
        <end position="369"/>
    </location>
</feature>
<feature type="binding site" evidence="12">
    <location>
        <begin position="113"/>
        <end position="115"/>
    </location>
    <ligand>
        <name>ATP</name>
        <dbReference type="ChEBI" id="CHEBI:30616"/>
    </ligand>
</feature>
<dbReference type="SMR" id="A0A0S4TDP7"/>
<feature type="binding site" evidence="13">
    <location>
        <position position="167"/>
    </location>
    <ligand>
        <name>Mg(2+)</name>
        <dbReference type="ChEBI" id="CHEBI:18420"/>
        <label>2</label>
        <note>catalytic</note>
    </ligand>
</feature>
<feature type="domain" description="Poly(A) polymerase RNA-binding" evidence="15">
    <location>
        <begin position="373"/>
        <end position="433"/>
    </location>
</feature>
<dbReference type="Proteomes" id="UP000199752">
    <property type="component" value="Chromosome 4"/>
</dbReference>
<dbReference type="GO" id="GO:0031123">
    <property type="term" value="P:RNA 3'-end processing"/>
    <property type="evidence" value="ECO:0007669"/>
    <property type="project" value="InterPro"/>
</dbReference>
<keyword evidence="8 11" id="KW-0067">ATP-binding</keyword>
<evidence type="ECO:0000256" key="8">
    <source>
        <dbReference type="ARBA" id="ARBA00022840"/>
    </source>
</evidence>
<proteinExistence type="inferred from homology"/>
<dbReference type="SUPFAM" id="SSF55003">
    <property type="entry name" value="PAP/Archaeal CCA-adding enzyme, C-terminal domain"/>
    <property type="match status" value="1"/>
</dbReference>
<dbReference type="OrthoDB" id="412748at2759"/>
<feature type="binding site" evidence="13">
    <location>
        <position position="113"/>
    </location>
    <ligand>
        <name>Mg(2+)</name>
        <dbReference type="ChEBI" id="CHEBI:18420"/>
        <label>2</label>
        <note>catalytic</note>
    </ligand>
</feature>
<dbReference type="VEuPathDB" id="CryptoDB:GY17_00003131"/>
<dbReference type="PANTHER" id="PTHR10682:SF10">
    <property type="entry name" value="POLYNUCLEOTIDE ADENYLYLTRANSFERASE"/>
    <property type="match status" value="1"/>
</dbReference>
<dbReference type="CDD" id="cd05402">
    <property type="entry name" value="NT_PAP_TUTase"/>
    <property type="match status" value="1"/>
</dbReference>
<dbReference type="GO" id="GO:0005524">
    <property type="term" value="F:ATP binding"/>
    <property type="evidence" value="ECO:0007669"/>
    <property type="project" value="UniProtKB-UniRule"/>
</dbReference>
<feature type="region of interest" description="Disordered" evidence="14">
    <location>
        <begin position="543"/>
        <end position="565"/>
    </location>
</feature>
<evidence type="ECO:0000256" key="4">
    <source>
        <dbReference type="ARBA" id="ARBA00022664"/>
    </source>
</evidence>
<dbReference type="Gene3D" id="3.30.460.10">
    <property type="entry name" value="Beta Polymerase, domain 2"/>
    <property type="match status" value="1"/>
</dbReference>
<reference evidence="18" key="2">
    <citation type="submission" date="2015-08" db="EMBL/GenBank/DDBJ databases">
        <authorList>
            <person name="Babu N.S."/>
            <person name="Beckwith C.J."/>
            <person name="Beseler K.G."/>
            <person name="Brison A."/>
            <person name="Carone J.V."/>
            <person name="Caskin T.P."/>
            <person name="Diamond M."/>
            <person name="Durham M.E."/>
            <person name="Foxe J.M."/>
            <person name="Go M."/>
            <person name="Henderson B.A."/>
            <person name="Jones I.B."/>
            <person name="McGettigan J.A."/>
            <person name="Micheletti S.J."/>
            <person name="Nasrallah M.E."/>
            <person name="Ortiz D."/>
            <person name="Piller C.R."/>
            <person name="Privatt S.R."/>
            <person name="Schneider S.L."/>
            <person name="Sharp S."/>
            <person name="Smith T.C."/>
            <person name="Stanton J.D."/>
            <person name="Ullery H.E."/>
            <person name="Wilson R.J."/>
            <person name="Serrano M.G."/>
            <person name="Buck G."/>
            <person name="Lee V."/>
            <person name="Wang Y."/>
            <person name="Carvalho R."/>
            <person name="Voegtly L."/>
            <person name="Shi R."/>
            <person name="Duckworth R."/>
            <person name="Johnson A."/>
            <person name="Loviza R."/>
            <person name="Walstead R."/>
            <person name="Shah Z."/>
            <person name="Kiflezghi M."/>
            <person name="Wade K."/>
            <person name="Ball S.L."/>
            <person name="Bradley K.W."/>
            <person name="Asai D.J."/>
            <person name="Bowman C.A."/>
            <person name="Russell D.A."/>
            <person name="Pope W.H."/>
            <person name="Jacobs-Sera D."/>
            <person name="Hendrix R.W."/>
            <person name="Hatfull G.F."/>
        </authorList>
    </citation>
    <scope>NUCLEOTIDE SEQUENCE [LARGE SCALE GENOMIC DNA]</scope>
</reference>
<comment type="subcellular location">
    <subcellularLocation>
        <location evidence="2 11">Nucleus</location>
    </subcellularLocation>
</comment>
<evidence type="ECO:0000256" key="14">
    <source>
        <dbReference type="SAM" id="MobiDB-lite"/>
    </source>
</evidence>
<dbReference type="GO" id="GO:0046872">
    <property type="term" value="F:metal ion binding"/>
    <property type="evidence" value="ECO:0007669"/>
    <property type="project" value="UniProtKB-KW"/>
</dbReference>
<dbReference type="InterPro" id="IPR011068">
    <property type="entry name" value="NuclTrfase_I-like_C"/>
</dbReference>
<organism evidence="18">
    <name type="scientific">Cryptosporidium hominis</name>
    <dbReference type="NCBI Taxonomy" id="237895"/>
    <lineage>
        <taxon>Eukaryota</taxon>
        <taxon>Sar</taxon>
        <taxon>Alveolata</taxon>
        <taxon>Apicomplexa</taxon>
        <taxon>Conoidasida</taxon>
        <taxon>Coccidia</taxon>
        <taxon>Eucoccidiorida</taxon>
        <taxon>Eimeriorina</taxon>
        <taxon>Cryptosporidiidae</taxon>
        <taxon>Cryptosporidium</taxon>
    </lineage>
</organism>
<sequence>MDLVNLELSKGLTSVPKKQYGVTPPISEAMATPQDYKLTENLIIAMRQENLYESVEGMKKREYVLASLNKLVREWIYEASLEHSMNEEEALSAGGGIFTFGSYRLGVVAAGSDIDTLCIAPRHISRESFFSFFLAKLQQDINVTKVQPVPDAYTPIIKMVYHGMEMDLLFACLNLSRIPNDLNTLDDDLLKNVDDKTARSLNGCRVNDMILQLVPNKESFRTALRFVKHWSKARGIYSNVLGYLGGISWAILTARICQLYPNAAPSQIINRFFYIYKTWQWKNPVILCEIKEVPKNTPGLMGFRVWNPNLNPQDRAHVMPIITPAFPSMNSTHNVTHTTLGVITDELQRAYRIIQDIENDKATWHDVWSPFLFFEKHKHFIQVKMLSNNEQAFHKWIGWIESKLRFLVRKLETFKGLQVRPWPKAIQEQDEAKDGFIFAQSMYIGLVLNNSNSNNGSSSTGVTGVSNSSGTAPVVDLRGAILDFVGFIMNWSEVENYKDSIDLKVRHLRAKDLPKHLREQSRINAKAIKASINNNVHNSVKEATSSFISSQQSTSSSNKRARNEDELTNTITRDLSLNNNNNKSQLNNVGNDLKNDVNNSIQTDSHCDNELNNISKKLKVLPLKTPNIISNDSETSCIENNCDKLKEFGDISNNYSEITDSNNNNNNNGNNINNVPNIIKNINNRQPFTLRINMSKKSS</sequence>
<dbReference type="Pfam" id="PF04928">
    <property type="entry name" value="PAP_central"/>
    <property type="match status" value="1"/>
</dbReference>
<evidence type="ECO:0000313" key="19">
    <source>
        <dbReference type="EMBL" id="PPS93139.1"/>
    </source>
</evidence>
<evidence type="ECO:0000256" key="3">
    <source>
        <dbReference type="ARBA" id="ARBA00010912"/>
    </source>
</evidence>
<dbReference type="FunFam" id="1.10.1410.10:FF:000001">
    <property type="entry name" value="Putative poly(A) polymerase gamma"/>
    <property type="match status" value="1"/>
</dbReference>
<evidence type="ECO:0000256" key="12">
    <source>
        <dbReference type="PIRSR" id="PIRSR018425-1"/>
    </source>
</evidence>
<evidence type="ECO:0000256" key="13">
    <source>
        <dbReference type="PIRSR" id="PIRSR018425-2"/>
    </source>
</evidence>
<dbReference type="InterPro" id="IPR007012">
    <property type="entry name" value="PolA_pol_cen_dom"/>
</dbReference>
<comment type="cofactor">
    <cofactor evidence="1">
        <name>Mn(2+)</name>
        <dbReference type="ChEBI" id="CHEBI:29035"/>
    </cofactor>
</comment>
<evidence type="ECO:0000256" key="7">
    <source>
        <dbReference type="ARBA" id="ARBA00022741"/>
    </source>
</evidence>
<evidence type="ECO:0000259" key="17">
    <source>
        <dbReference type="Pfam" id="PF20750"/>
    </source>
</evidence>
<keyword evidence="20" id="KW-1185">Reference proteome</keyword>
<keyword evidence="9 13" id="KW-0460">Magnesium</keyword>
<comment type="catalytic activity">
    <reaction evidence="11">
        <text>RNA(n) + ATP = RNA(n)-3'-adenine ribonucleotide + diphosphate</text>
        <dbReference type="Rhea" id="RHEA:11332"/>
        <dbReference type="Rhea" id="RHEA-COMP:14527"/>
        <dbReference type="Rhea" id="RHEA-COMP:17347"/>
        <dbReference type="ChEBI" id="CHEBI:30616"/>
        <dbReference type="ChEBI" id="CHEBI:33019"/>
        <dbReference type="ChEBI" id="CHEBI:140395"/>
        <dbReference type="ChEBI" id="CHEBI:173115"/>
        <dbReference type="EC" id="2.7.7.19"/>
    </reaction>
</comment>
<dbReference type="PANTHER" id="PTHR10682">
    <property type="entry name" value="POLY A POLYMERASE"/>
    <property type="match status" value="1"/>
</dbReference>
<gene>
    <name evidence="18" type="ORF">CHUDEA4_930</name>
    <name evidence="19" type="ORF">GY17_00003131</name>
</gene>
<dbReference type="SUPFAM" id="SSF81631">
    <property type="entry name" value="PAP/OAS1 substrate-binding domain"/>
    <property type="match status" value="1"/>
</dbReference>
<reference evidence="19 20" key="1">
    <citation type="submission" date="2014-11" db="EMBL/GenBank/DDBJ databases">
        <title>Comparative genomic analysis of Cryptosporidium hominis reveals occurrence of genetic recombination in virulent subtypes.</title>
        <authorList>
            <person name="Guo Y."/>
            <person name="Tang K."/>
            <person name="Frace M."/>
            <person name="Li N."/>
            <person name="Roellig D.M."/>
            <person name="Sammons S."/>
            <person name="Knipe K."/>
            <person name="Rowe L."/>
            <person name="Feng Y."/>
            <person name="Xiao L."/>
        </authorList>
    </citation>
    <scope>NUCLEOTIDE SEQUENCE [LARGE SCALE GENOMIC DNA]</scope>
    <source>
        <strain evidence="19">30976</strain>
    </source>
</reference>
<dbReference type="VEuPathDB" id="CryptoDB:CHUDEA4_930"/>
<feature type="binding site" evidence="13">
    <location>
        <position position="115"/>
    </location>
    <ligand>
        <name>Mg(2+)</name>
        <dbReference type="ChEBI" id="CHEBI:18420"/>
        <label>1</label>
        <note>catalytic</note>
    </ligand>
</feature>
<keyword evidence="5 11" id="KW-0808">Transferase</keyword>
<evidence type="ECO:0000313" key="18">
    <source>
        <dbReference type="EMBL" id="CUV05474.1"/>
    </source>
</evidence>
<evidence type="ECO:0000256" key="5">
    <source>
        <dbReference type="ARBA" id="ARBA00022679"/>
    </source>
</evidence>
<dbReference type="AlphaFoldDB" id="A0A0S4TDP7"/>
<evidence type="ECO:0000259" key="15">
    <source>
        <dbReference type="Pfam" id="PF04926"/>
    </source>
</evidence>
<dbReference type="Gene3D" id="3.30.70.590">
    <property type="entry name" value="Poly(A) polymerase predicted RNA binding domain"/>
    <property type="match status" value="1"/>
</dbReference>
<feature type="binding site" evidence="12">
    <location>
        <position position="167"/>
    </location>
    <ligand>
        <name>ATP</name>
        <dbReference type="ChEBI" id="CHEBI:30616"/>
    </ligand>
</feature>
<evidence type="ECO:0000256" key="10">
    <source>
        <dbReference type="ARBA" id="ARBA00023242"/>
    </source>
</evidence>
<dbReference type="Gene3D" id="1.10.1410.10">
    <property type="match status" value="1"/>
</dbReference>
<dbReference type="EMBL" id="JTAI01000022">
    <property type="protein sequence ID" value="PPS93139.1"/>
    <property type="molecule type" value="Genomic_DNA"/>
</dbReference>
<protein>
    <recommendedName>
        <fullName evidence="11">Poly(A) polymerase</fullName>
        <ecNumber evidence="11">2.7.7.19</ecNumber>
    </recommendedName>
</protein>
<dbReference type="GO" id="GO:0005634">
    <property type="term" value="C:nucleus"/>
    <property type="evidence" value="ECO:0007669"/>
    <property type="project" value="UniProtKB-SubCell"/>
</dbReference>
<keyword evidence="7 11" id="KW-0547">Nucleotide-binding</keyword>
<keyword evidence="4 11" id="KW-0507">mRNA processing</keyword>
<feature type="binding site" evidence="13">
    <location>
        <position position="115"/>
    </location>
    <ligand>
        <name>Mg(2+)</name>
        <dbReference type="ChEBI" id="CHEBI:18420"/>
        <label>2</label>
        <note>catalytic</note>
    </ligand>
</feature>
<dbReference type="InterPro" id="IPR007010">
    <property type="entry name" value="PolA_pol_RNA-bd_dom"/>
</dbReference>
<accession>A0A0S4TDP7</accession>
<dbReference type="VEuPathDB" id="CryptoDB:Chro.40112"/>
<dbReference type="FunFam" id="3.30.460.10:FF:000002">
    <property type="entry name" value="Poly(A) polymerase alpha, putative"/>
    <property type="match status" value="1"/>
</dbReference>
<dbReference type="InterPro" id="IPR014492">
    <property type="entry name" value="PolyA_polymerase"/>
</dbReference>
<feature type="binding site" evidence="12">
    <location>
        <begin position="100"/>
        <end position="102"/>
    </location>
    <ligand>
        <name>ATP</name>
        <dbReference type="ChEBI" id="CHEBI:30616"/>
    </ligand>
</feature>
<feature type="compositionally biased region" description="Low complexity" evidence="14">
    <location>
        <begin position="544"/>
        <end position="557"/>
    </location>
</feature>
<dbReference type="Pfam" id="PF20750">
    <property type="entry name" value="PAP_NTPase"/>
    <property type="match status" value="1"/>
</dbReference>
<evidence type="ECO:0000259" key="16">
    <source>
        <dbReference type="Pfam" id="PF04928"/>
    </source>
</evidence>
<evidence type="ECO:0000313" key="20">
    <source>
        <dbReference type="Proteomes" id="UP001429100"/>
    </source>
</evidence>
<name>A0A0S4TDP7_CRYHO</name>
<dbReference type="GO" id="GO:0006397">
    <property type="term" value="P:mRNA processing"/>
    <property type="evidence" value="ECO:0007669"/>
    <property type="project" value="UniProtKB-KW"/>
</dbReference>
<dbReference type="GO" id="GO:0003723">
    <property type="term" value="F:RNA binding"/>
    <property type="evidence" value="ECO:0007669"/>
    <property type="project" value="UniProtKB-UniRule"/>
</dbReference>
<dbReference type="PIRSF" id="PIRSF018425">
    <property type="entry name" value="PolyA_polymerase"/>
    <property type="match status" value="1"/>
</dbReference>
<dbReference type="Proteomes" id="UP001429100">
    <property type="component" value="Unassembled WGS sequence"/>
</dbReference>
<feature type="domain" description="Poly(A) polymerase nucleotidyltransferase" evidence="17">
    <location>
        <begin position="21"/>
        <end position="214"/>
    </location>
</feature>
<dbReference type="VEuPathDB" id="CryptoDB:ChTU502y2012_413g0285"/>
<dbReference type="InterPro" id="IPR048840">
    <property type="entry name" value="PolA_pol_NTPase"/>
</dbReference>
<feature type="binding site" evidence="13">
    <location>
        <position position="113"/>
    </location>
    <ligand>
        <name>Mg(2+)</name>
        <dbReference type="ChEBI" id="CHEBI:18420"/>
        <label>1</label>
        <note>catalytic</note>
    </ligand>
</feature>
<comment type="function">
    <text evidence="11">Polymerase that creates the 3'-poly(A) tail of mRNA's.</text>
</comment>
<reference evidence="19 20" key="3">
    <citation type="submission" date="2017-10" db="EMBL/GenBank/DDBJ databases">
        <title>Consistent, comparative and evidence-based genome annotation and re-annotation for the closely-related species, Cryptosporidium parvum, C. hominis and C. tyzzeri.</title>
        <authorList>
            <person name="Baptista R.P."/>
            <person name="Li Y."/>
            <person name="Sateriale A."/>
            <person name="Striepen B."/>
            <person name="Kissinger J.C."/>
        </authorList>
    </citation>
    <scope>NUCLEOTIDE SEQUENCE [LARGE SCALE GENOMIC DNA]</scope>
    <source>
        <strain evidence="19">30976</strain>
    </source>
</reference>
<dbReference type="EC" id="2.7.7.19" evidence="11"/>
<dbReference type="Pfam" id="PF04926">
    <property type="entry name" value="PAP_RNA-bind"/>
    <property type="match status" value="1"/>
</dbReference>
<evidence type="ECO:0000256" key="11">
    <source>
        <dbReference type="PIRNR" id="PIRNR018425"/>
    </source>
</evidence>
<dbReference type="SUPFAM" id="SSF81301">
    <property type="entry name" value="Nucleotidyltransferase"/>
    <property type="match status" value="1"/>
</dbReference>
<dbReference type="InterPro" id="IPR043519">
    <property type="entry name" value="NT_sf"/>
</dbReference>
<evidence type="ECO:0000256" key="2">
    <source>
        <dbReference type="ARBA" id="ARBA00004123"/>
    </source>
</evidence>
<feature type="binding site" evidence="12">
    <location>
        <position position="228"/>
    </location>
    <ligand>
        <name>ATP</name>
        <dbReference type="ChEBI" id="CHEBI:30616"/>
    </ligand>
</feature>
<evidence type="ECO:0000256" key="1">
    <source>
        <dbReference type="ARBA" id="ARBA00001936"/>
    </source>
</evidence>
<dbReference type="EMBL" id="LN877950">
    <property type="protein sequence ID" value="CUV05474.1"/>
    <property type="molecule type" value="Genomic_DNA"/>
</dbReference>
<keyword evidence="6 13" id="KW-0479">Metal-binding</keyword>
<keyword evidence="10 11" id="KW-0539">Nucleus</keyword>
<evidence type="ECO:0000256" key="6">
    <source>
        <dbReference type="ARBA" id="ARBA00022723"/>
    </source>
</evidence>